<evidence type="ECO:0000256" key="4">
    <source>
        <dbReference type="ARBA" id="ARBA00023163"/>
    </source>
</evidence>
<dbReference type="STRING" id="33978.A6M13_03035"/>
<dbReference type="InterPro" id="IPR036390">
    <property type="entry name" value="WH_DNA-bd_sf"/>
</dbReference>
<dbReference type="OrthoDB" id="107670at2"/>
<keyword evidence="2" id="KW-0805">Transcription regulation</keyword>
<reference evidence="7 8" key="1">
    <citation type="submission" date="2016-07" db="EMBL/GenBank/DDBJ databases">
        <title>Caryophanon tenue genome sequencing.</title>
        <authorList>
            <person name="Verma A."/>
            <person name="Pal Y."/>
            <person name="Krishnamurthi S."/>
        </authorList>
    </citation>
    <scope>NUCLEOTIDE SEQUENCE [LARGE SCALE GENOMIC DNA]</scope>
    <source>
        <strain evidence="7 8">DSM 14152</strain>
    </source>
</reference>
<gene>
    <name evidence="7" type="ORF">A6M13_03035</name>
</gene>
<keyword evidence="5" id="KW-0175">Coiled coil</keyword>
<dbReference type="SUPFAM" id="SSF53850">
    <property type="entry name" value="Periplasmic binding protein-like II"/>
    <property type="match status" value="1"/>
</dbReference>
<dbReference type="InterPro" id="IPR000847">
    <property type="entry name" value="LysR_HTH_N"/>
</dbReference>
<dbReference type="EMBL" id="MASJ01000012">
    <property type="protein sequence ID" value="OCS85650.1"/>
    <property type="molecule type" value="Genomic_DNA"/>
</dbReference>
<comment type="similarity">
    <text evidence="1">Belongs to the LysR transcriptional regulatory family.</text>
</comment>
<feature type="domain" description="HTH lysR-type" evidence="6">
    <location>
        <begin position="1"/>
        <end position="58"/>
    </location>
</feature>
<dbReference type="Pfam" id="PF03466">
    <property type="entry name" value="LysR_substrate"/>
    <property type="match status" value="1"/>
</dbReference>
<dbReference type="GO" id="GO:0003700">
    <property type="term" value="F:DNA-binding transcription factor activity"/>
    <property type="evidence" value="ECO:0007669"/>
    <property type="project" value="InterPro"/>
</dbReference>
<dbReference type="PANTHER" id="PTHR30126:SF78">
    <property type="entry name" value="HTH LYSR-TYPE DOMAIN-CONTAINING PROTEIN"/>
    <property type="match status" value="1"/>
</dbReference>
<dbReference type="PROSITE" id="PS50931">
    <property type="entry name" value="HTH_LYSR"/>
    <property type="match status" value="1"/>
</dbReference>
<dbReference type="PRINTS" id="PR00039">
    <property type="entry name" value="HTHLYSR"/>
</dbReference>
<evidence type="ECO:0000259" key="6">
    <source>
        <dbReference type="PROSITE" id="PS50931"/>
    </source>
</evidence>
<sequence length="289" mass="33804">MVEKDWEALIAIREEGNISRAARRLFVSQPALTYRIQNLEEQFNIKILYKIKGGVDFTIEGQFLVKYAERMLKELQETKDRISNLSEEVRGLLRIGSSDNFAQYILPGILKEFSTSYPNVLFNINTGWSTYVMELLNTSKVHVGILRGNNDWYGEKILMNVEKLYLISKEPIDMNDVPNMPYISYKTDASLRNLIDKWWYDRYQIPPNVIMETNRQETCKEMVKHGLGITILPKISLINVEGLHRYELILKSGVPVERETWLLYSEQSKELEIVKKFIDFIQKNKNLIV</sequence>
<name>A0A1C0YER8_9BACL</name>
<dbReference type="Gene3D" id="1.10.10.10">
    <property type="entry name" value="Winged helix-like DNA-binding domain superfamily/Winged helix DNA-binding domain"/>
    <property type="match status" value="1"/>
</dbReference>
<feature type="coiled-coil region" evidence="5">
    <location>
        <begin position="65"/>
        <end position="95"/>
    </location>
</feature>
<protein>
    <submittedName>
        <fullName evidence="7">LysR family transcriptional regulator</fullName>
    </submittedName>
</protein>
<dbReference type="Proteomes" id="UP000093199">
    <property type="component" value="Unassembled WGS sequence"/>
</dbReference>
<dbReference type="InterPro" id="IPR005119">
    <property type="entry name" value="LysR_subst-bd"/>
</dbReference>
<dbReference type="RefSeq" id="WP_066544857.1">
    <property type="nucleotide sequence ID" value="NZ_MASJ01000012.1"/>
</dbReference>
<keyword evidence="3" id="KW-0238">DNA-binding</keyword>
<dbReference type="GO" id="GO:0000976">
    <property type="term" value="F:transcription cis-regulatory region binding"/>
    <property type="evidence" value="ECO:0007669"/>
    <property type="project" value="TreeGrafter"/>
</dbReference>
<accession>A0A1C0YER8</accession>
<keyword evidence="8" id="KW-1185">Reference proteome</keyword>
<evidence type="ECO:0000256" key="3">
    <source>
        <dbReference type="ARBA" id="ARBA00023125"/>
    </source>
</evidence>
<evidence type="ECO:0000313" key="8">
    <source>
        <dbReference type="Proteomes" id="UP000093199"/>
    </source>
</evidence>
<dbReference type="PANTHER" id="PTHR30126">
    <property type="entry name" value="HTH-TYPE TRANSCRIPTIONAL REGULATOR"/>
    <property type="match status" value="1"/>
</dbReference>
<dbReference type="InterPro" id="IPR036388">
    <property type="entry name" value="WH-like_DNA-bd_sf"/>
</dbReference>
<dbReference type="SUPFAM" id="SSF46785">
    <property type="entry name" value="Winged helix' DNA-binding domain"/>
    <property type="match status" value="1"/>
</dbReference>
<proteinExistence type="inferred from homology"/>
<evidence type="ECO:0000256" key="5">
    <source>
        <dbReference type="SAM" id="Coils"/>
    </source>
</evidence>
<dbReference type="Pfam" id="PF00126">
    <property type="entry name" value="HTH_1"/>
    <property type="match status" value="1"/>
</dbReference>
<evidence type="ECO:0000256" key="1">
    <source>
        <dbReference type="ARBA" id="ARBA00009437"/>
    </source>
</evidence>
<comment type="caution">
    <text evidence="7">The sequence shown here is derived from an EMBL/GenBank/DDBJ whole genome shotgun (WGS) entry which is preliminary data.</text>
</comment>
<evidence type="ECO:0000256" key="2">
    <source>
        <dbReference type="ARBA" id="ARBA00023015"/>
    </source>
</evidence>
<dbReference type="Gene3D" id="3.40.190.290">
    <property type="match status" value="1"/>
</dbReference>
<keyword evidence="4" id="KW-0804">Transcription</keyword>
<evidence type="ECO:0000313" key="7">
    <source>
        <dbReference type="EMBL" id="OCS85650.1"/>
    </source>
</evidence>
<dbReference type="CDD" id="cd05466">
    <property type="entry name" value="PBP2_LTTR_substrate"/>
    <property type="match status" value="1"/>
</dbReference>
<dbReference type="AlphaFoldDB" id="A0A1C0YER8"/>
<organism evidence="7 8">
    <name type="scientific">Caryophanon tenue</name>
    <dbReference type="NCBI Taxonomy" id="33978"/>
    <lineage>
        <taxon>Bacteria</taxon>
        <taxon>Bacillati</taxon>
        <taxon>Bacillota</taxon>
        <taxon>Bacilli</taxon>
        <taxon>Bacillales</taxon>
        <taxon>Caryophanaceae</taxon>
        <taxon>Caryophanon</taxon>
    </lineage>
</organism>